<name>A0AAV3F543_9FLAO</name>
<dbReference type="Proteomes" id="UP000004834">
    <property type="component" value="Unassembled WGS sequence"/>
</dbReference>
<sequence length="173" mass="20369">MDNYIRDYSDHLNDKRKFYSEEFIKGNLDIVAILNNLEFTNCWSDNPESFLYWYNEQDYCKDYVSGKITACYIELTANNKELLSPIFKDINDYTDLNPGWTGSNSIDLMGVLWSAIYLGYGVIHCHKYLFFISPPEYYTCVEGDKYPHPRVYVHDVTYYSCESDPSKEPELPF</sequence>
<accession>A0AAV3F543</accession>
<evidence type="ECO:0000313" key="2">
    <source>
        <dbReference type="Proteomes" id="UP000004834"/>
    </source>
</evidence>
<proteinExistence type="predicted"/>
<organism evidence="1 2">
    <name type="scientific">Myroides odoratimimus CIP 101113</name>
    <dbReference type="NCBI Taxonomy" id="883154"/>
    <lineage>
        <taxon>Bacteria</taxon>
        <taxon>Pseudomonadati</taxon>
        <taxon>Bacteroidota</taxon>
        <taxon>Flavobacteriia</taxon>
        <taxon>Flavobacteriales</taxon>
        <taxon>Flavobacteriaceae</taxon>
        <taxon>Myroides</taxon>
    </lineage>
</organism>
<protein>
    <submittedName>
        <fullName evidence="1">Uncharacterized protein</fullName>
    </submittedName>
</protein>
<comment type="caution">
    <text evidence="1">The sequence shown here is derived from an EMBL/GenBank/DDBJ whole genome shotgun (WGS) entry which is preliminary data.</text>
</comment>
<gene>
    <name evidence="1" type="ORF">HMPREF9715_00903</name>
</gene>
<reference evidence="1 2" key="1">
    <citation type="submission" date="2011-11" db="EMBL/GenBank/DDBJ databases">
        <title>The Genome Sequence of Myroides odoratimimus CIP 101113.</title>
        <authorList>
            <person name="Earl A."/>
            <person name="Ward D."/>
            <person name="Feldgarden M."/>
            <person name="Gevers D."/>
            <person name="Huys G."/>
            <person name="Young S.K."/>
            <person name="Zeng Q."/>
            <person name="Gargeya S."/>
            <person name="Fitzgerald M."/>
            <person name="Haas B."/>
            <person name="Abouelleil A."/>
            <person name="Alvarado L."/>
            <person name="Arachchi H.M."/>
            <person name="Berlin A."/>
            <person name="Brown A."/>
            <person name="Chapman S.B."/>
            <person name="Chen Z."/>
            <person name="Dunbar C."/>
            <person name="Freedman E."/>
            <person name="Gearin G."/>
            <person name="Goldberg J."/>
            <person name="Griggs A."/>
            <person name="Gujja S."/>
            <person name="Heiman D."/>
            <person name="Howarth C."/>
            <person name="Larson L."/>
            <person name="Lui A."/>
            <person name="MacDonald P.J.P."/>
            <person name="Montmayeur A."/>
            <person name="Murphy C."/>
            <person name="Neiman D."/>
            <person name="Pearson M."/>
            <person name="Priest M."/>
            <person name="Roberts A."/>
            <person name="Saif S."/>
            <person name="Shea T."/>
            <person name="Shenoy N."/>
            <person name="Sisk P."/>
            <person name="Stolte C."/>
            <person name="Sykes S."/>
            <person name="Wortman J."/>
            <person name="Nusbaum C."/>
            <person name="Birren B."/>
        </authorList>
    </citation>
    <scope>NUCLEOTIDE SEQUENCE [LARGE SCALE GENOMIC DNA]</scope>
    <source>
        <strain evidence="1 2">CIP 101113</strain>
    </source>
</reference>
<evidence type="ECO:0000313" key="1">
    <source>
        <dbReference type="EMBL" id="EHO13829.1"/>
    </source>
</evidence>
<dbReference type="AlphaFoldDB" id="A0AAV3F543"/>
<dbReference type="RefSeq" id="WP_006262956.1">
    <property type="nucleotide sequence ID" value="NZ_JH590837.1"/>
</dbReference>
<dbReference type="EMBL" id="AGEE01000008">
    <property type="protein sequence ID" value="EHO13829.1"/>
    <property type="molecule type" value="Genomic_DNA"/>
</dbReference>